<keyword evidence="1" id="KW-0732">Signal</keyword>
<feature type="signal peptide" evidence="1">
    <location>
        <begin position="1"/>
        <end position="19"/>
    </location>
</feature>
<dbReference type="Proteomes" id="UP000054172">
    <property type="component" value="Unassembled WGS sequence"/>
</dbReference>
<evidence type="ECO:0000256" key="1">
    <source>
        <dbReference type="SAM" id="SignalP"/>
    </source>
</evidence>
<dbReference type="EMBL" id="LIIK01000018">
    <property type="protein sequence ID" value="KQM08907.1"/>
    <property type="molecule type" value="Genomic_DNA"/>
</dbReference>
<dbReference type="Pfam" id="PF19783">
    <property type="entry name" value="DUF6268"/>
    <property type="match status" value="1"/>
</dbReference>
<name>A0A0Q4B7D2_9BACT</name>
<gene>
    <name evidence="3" type="ORF">AL399_04840</name>
</gene>
<dbReference type="AlphaFoldDB" id="A0A0Q4B7D2"/>
<feature type="domain" description="DUF6268" evidence="2">
    <location>
        <begin position="18"/>
        <end position="303"/>
    </location>
</feature>
<evidence type="ECO:0000259" key="2">
    <source>
        <dbReference type="Pfam" id="PF19783"/>
    </source>
</evidence>
<proteinExistence type="predicted"/>
<comment type="caution">
    <text evidence="3">The sequence shown here is derived from an EMBL/GenBank/DDBJ whole genome shotgun (WGS) entry which is preliminary data.</text>
</comment>
<keyword evidence="4" id="KW-1185">Reference proteome</keyword>
<feature type="chain" id="PRO_5006212528" description="DUF6268 domain-containing protein" evidence="1">
    <location>
        <begin position="20"/>
        <end position="304"/>
    </location>
</feature>
<accession>A0A0Q4B7D2</accession>
<organism evidence="3 4">
    <name type="scientific">Candidatus [Bacteroides] periocalifornicus</name>
    <dbReference type="NCBI Taxonomy" id="1702214"/>
    <lineage>
        <taxon>Bacteria</taxon>
        <taxon>Pseudomonadati</taxon>
        <taxon>Bacteroidota</taxon>
    </lineage>
</organism>
<protein>
    <recommendedName>
        <fullName evidence="2">DUF6268 domain-containing protein</fullName>
    </recommendedName>
</protein>
<evidence type="ECO:0000313" key="3">
    <source>
        <dbReference type="EMBL" id="KQM08907.1"/>
    </source>
</evidence>
<reference evidence="3" key="1">
    <citation type="submission" date="2015-08" db="EMBL/GenBank/DDBJ databases">
        <title>Candidatus Bacteriodes Periocalifornicus.</title>
        <authorList>
            <person name="McLean J.S."/>
            <person name="Kelley S."/>
        </authorList>
    </citation>
    <scope>NUCLEOTIDE SEQUENCE [LARGE SCALE GENOMIC DNA]</scope>
    <source>
        <strain evidence="3">12B</strain>
    </source>
</reference>
<sequence length="304" mass="33288">MKTLSIFIIACFLSLESLAQVSLKTEFIGNSAYMYSTDSETHQGQVGDREGSAVVNQASIGLPLHMWQKDTATRPMILGISLSGVYAKLYNHHFHEEMVSEIMDLQTGLFFIWPLNEKWSVMASGGAGVYAPFTTFSKIRSTHVLGSAGAVFIRHLTPTLDLGGGLALNNSFGYPLLFPALYFNWSYVGKVKATVSLGNGLEASIGYDFNSYFCLSAAFDVNGQMAIVETDGKEQIFTHQYMVTGARATFRLGKTGLSIPITAGVSSFRPAYYSGRSLRSLFVFDNDYYFNVAPYASVGLTYGL</sequence>
<dbReference type="PATRIC" id="fig|1702214.3.peg.1972"/>
<dbReference type="InterPro" id="IPR046235">
    <property type="entry name" value="DUF6268"/>
</dbReference>
<evidence type="ECO:0000313" key="4">
    <source>
        <dbReference type="Proteomes" id="UP000054172"/>
    </source>
</evidence>